<evidence type="ECO:0000256" key="1">
    <source>
        <dbReference type="ARBA" id="ARBA00023125"/>
    </source>
</evidence>
<dbReference type="GO" id="GO:0003677">
    <property type="term" value="F:DNA binding"/>
    <property type="evidence" value="ECO:0007669"/>
    <property type="project" value="UniProtKB-UniRule"/>
</dbReference>
<feature type="repeat" description="TPR" evidence="2">
    <location>
        <begin position="657"/>
        <end position="690"/>
    </location>
</feature>
<dbReference type="Pfam" id="PF00486">
    <property type="entry name" value="Trans_reg_C"/>
    <property type="match status" value="1"/>
</dbReference>
<evidence type="ECO:0000256" key="3">
    <source>
        <dbReference type="PROSITE-ProRule" id="PRU01091"/>
    </source>
</evidence>
<dbReference type="Gene3D" id="1.10.10.10">
    <property type="entry name" value="Winged helix-like DNA-binding domain superfamily/Winged helix DNA-binding domain"/>
    <property type="match status" value="1"/>
</dbReference>
<feature type="DNA-binding region" description="OmpR/PhoB-type" evidence="3">
    <location>
        <begin position="1"/>
        <end position="98"/>
    </location>
</feature>
<evidence type="ECO:0000313" key="6">
    <source>
        <dbReference type="Proteomes" id="UP000294599"/>
    </source>
</evidence>
<name>A0A4R3LHW9_9GAMM</name>
<dbReference type="SUPFAM" id="SSF48452">
    <property type="entry name" value="TPR-like"/>
    <property type="match status" value="2"/>
</dbReference>
<dbReference type="Pfam" id="PF13424">
    <property type="entry name" value="TPR_12"/>
    <property type="match status" value="1"/>
</dbReference>
<dbReference type="GO" id="GO:0006355">
    <property type="term" value="P:regulation of DNA-templated transcription"/>
    <property type="evidence" value="ECO:0007669"/>
    <property type="project" value="InterPro"/>
</dbReference>
<evidence type="ECO:0000313" key="5">
    <source>
        <dbReference type="EMBL" id="TCS99260.1"/>
    </source>
</evidence>
<dbReference type="SMART" id="SM00862">
    <property type="entry name" value="Trans_reg_C"/>
    <property type="match status" value="1"/>
</dbReference>
<dbReference type="PANTHER" id="PTHR47691">
    <property type="entry name" value="REGULATOR-RELATED"/>
    <property type="match status" value="1"/>
</dbReference>
<dbReference type="EMBL" id="SMAF01000006">
    <property type="protein sequence ID" value="TCS99260.1"/>
    <property type="molecule type" value="Genomic_DNA"/>
</dbReference>
<dbReference type="InterPro" id="IPR036388">
    <property type="entry name" value="WH-like_DNA-bd_sf"/>
</dbReference>
<dbReference type="PROSITE" id="PS50005">
    <property type="entry name" value="TPR"/>
    <property type="match status" value="1"/>
</dbReference>
<dbReference type="SMART" id="SM00028">
    <property type="entry name" value="TPR"/>
    <property type="match status" value="7"/>
</dbReference>
<evidence type="ECO:0000259" key="4">
    <source>
        <dbReference type="PROSITE" id="PS51755"/>
    </source>
</evidence>
<keyword evidence="2" id="KW-0802">TPR repeat</keyword>
<dbReference type="SUPFAM" id="SSF46894">
    <property type="entry name" value="C-terminal effector domain of the bipartite response regulators"/>
    <property type="match status" value="1"/>
</dbReference>
<keyword evidence="1 3" id="KW-0238">DNA-binding</keyword>
<dbReference type="InterPro" id="IPR016032">
    <property type="entry name" value="Sig_transdc_resp-reg_C-effctor"/>
</dbReference>
<dbReference type="PROSITE" id="PS51755">
    <property type="entry name" value="OMPR_PHOB"/>
    <property type="match status" value="1"/>
</dbReference>
<dbReference type="InterPro" id="IPR011990">
    <property type="entry name" value="TPR-like_helical_dom_sf"/>
</dbReference>
<dbReference type="Gene3D" id="1.25.40.10">
    <property type="entry name" value="Tetratricopeptide repeat domain"/>
    <property type="match status" value="3"/>
</dbReference>
<organism evidence="5 6">
    <name type="scientific">Pseudofulvimonas gallinarii</name>
    <dbReference type="NCBI Taxonomy" id="634155"/>
    <lineage>
        <taxon>Bacteria</taxon>
        <taxon>Pseudomonadati</taxon>
        <taxon>Pseudomonadota</taxon>
        <taxon>Gammaproteobacteria</taxon>
        <taxon>Lysobacterales</taxon>
        <taxon>Rhodanobacteraceae</taxon>
        <taxon>Pseudofulvimonas</taxon>
    </lineage>
</organism>
<dbReference type="Pfam" id="PF13181">
    <property type="entry name" value="TPR_8"/>
    <property type="match status" value="1"/>
</dbReference>
<dbReference type="InterPro" id="IPR001867">
    <property type="entry name" value="OmpR/PhoB-type_DNA-bd"/>
</dbReference>
<dbReference type="InterPro" id="IPR019734">
    <property type="entry name" value="TPR_rpt"/>
</dbReference>
<dbReference type="PANTHER" id="PTHR47691:SF3">
    <property type="entry name" value="HTH-TYPE TRANSCRIPTIONAL REGULATOR RV0890C-RELATED"/>
    <property type="match status" value="1"/>
</dbReference>
<evidence type="ECO:0000256" key="2">
    <source>
        <dbReference type="PROSITE-ProRule" id="PRU00339"/>
    </source>
</evidence>
<dbReference type="Proteomes" id="UP000294599">
    <property type="component" value="Unassembled WGS sequence"/>
</dbReference>
<accession>A0A4R3LHW9</accession>
<protein>
    <submittedName>
        <fullName evidence="5">DNA-binding winged helix-turn-helix (WHTH) protein</fullName>
    </submittedName>
</protein>
<comment type="caution">
    <text evidence="5">The sequence shown here is derived from an EMBL/GenBank/DDBJ whole genome shotgun (WGS) entry which is preliminary data.</text>
</comment>
<feature type="domain" description="OmpR/PhoB-type" evidence="4">
    <location>
        <begin position="1"/>
        <end position="98"/>
    </location>
</feature>
<gene>
    <name evidence="5" type="ORF">EDC25_10698</name>
</gene>
<sequence length="1005" mass="106957">MQFRFDRFVLDDQTGTLTADGESVALRRRAFDLLRVLLEQAPALVGRDQILDQVWGHDALTPNVLPQTISEIRHALGDSAQSPRLIETLHRRGYRILVPVERVADAPRAAVLPAEEVPSVAAEMSPAASGSTAAVVDNGGRWRWPLAAAALLLLLALLAAWAWRTPAPSPTPPTAVSASARPSIALMIQSDPQAPAWLSGAGSELLAVALGGDDQVRLLRGDGRSDVPPVGDARWQSWLREVLGADYALTGLWRLENGQPQLSWSLLRLADSQVTHSGRAGDEDLGAVSRHVADDLRRHLQLVAVDAAQLAGLPRERGARDAYYRGLAALADGRSGAAVTELESAAADAGAGARVHLALARAWRAAGHVGKARQQFEAILGGRHGLTAVEQLRLEAELARANNRPADAAASLLALHRMVADDVEVAYDLVDAQIQARQAGAAETVLRGLDTLSSEGSRDPRWHLAQAQLAIMQFKLDEAAAATARAQALAERYGLDELAAQAQLVGVAVDRRRNDPQAAGQRLQQLLAGNLTPAQRVRSLLQQGNLLRDTGDFDGAEQAIEQAIALAGDLGNEAQQMLAHVELHTVKSLRSHSDQTLADLEALEPRIAVLEDAGLLARYFNTLGVQATLNKEIDKAEAYLRRAAAEARKAGQIDNEAGVYNNLGNVLFRNGRTDAAVNAWEQALRVFNEVDNGLGAAITLSNLGGVAVSSGDLVLASEQFQQALDRFIELDSGQHMARTRYDLAQVAERQGRLAAAAGLYRLALDAQREAAGDRALHSAAALARVQLAMAQLDDARAVLDGVAAQLASSSDAGTQARIHAAAGHIALLAGDPQAARSAFDQARSLRETARGAADKVAYSDLDLLRVDLAEARPAGQIRARAESLYRQFVRDSDVHGQLMAVLVQARALLAAERPQRAAPLLDKAETLLAAWPDAALAYELGRLRILADAPLESPGRVRLQELAGQAEAEGFQVLALRSRLDADPADAAALAQVASLGLSGLRAAP</sequence>
<keyword evidence="6" id="KW-1185">Reference proteome</keyword>
<proteinExistence type="predicted"/>
<dbReference type="CDD" id="cd00383">
    <property type="entry name" value="trans_reg_C"/>
    <property type="match status" value="1"/>
</dbReference>
<reference evidence="5 6" key="1">
    <citation type="submission" date="2019-03" db="EMBL/GenBank/DDBJ databases">
        <title>Genomic Encyclopedia of Type Strains, Phase IV (KMG-IV): sequencing the most valuable type-strain genomes for metagenomic binning, comparative biology and taxonomic classification.</title>
        <authorList>
            <person name="Goeker M."/>
        </authorList>
    </citation>
    <scope>NUCLEOTIDE SEQUENCE [LARGE SCALE GENOMIC DNA]</scope>
    <source>
        <strain evidence="5 6">DSM 21944</strain>
    </source>
</reference>
<dbReference type="AlphaFoldDB" id="A0A4R3LHW9"/>
<dbReference type="GO" id="GO:0000160">
    <property type="term" value="P:phosphorelay signal transduction system"/>
    <property type="evidence" value="ECO:0007669"/>
    <property type="project" value="InterPro"/>
</dbReference>